<dbReference type="EMBL" id="CAJOBI010155335">
    <property type="protein sequence ID" value="CAF4829006.1"/>
    <property type="molecule type" value="Genomic_DNA"/>
</dbReference>
<feature type="region of interest" description="Disordered" evidence="1">
    <location>
        <begin position="61"/>
        <end position="80"/>
    </location>
</feature>
<proteinExistence type="predicted"/>
<dbReference type="Proteomes" id="UP000676336">
    <property type="component" value="Unassembled WGS sequence"/>
</dbReference>
<dbReference type="AlphaFoldDB" id="A0A8S3BII7"/>
<evidence type="ECO:0000313" key="4">
    <source>
        <dbReference type="Proteomes" id="UP000676336"/>
    </source>
</evidence>
<evidence type="ECO:0000313" key="2">
    <source>
        <dbReference type="EMBL" id="CAF4821191.1"/>
    </source>
</evidence>
<comment type="caution">
    <text evidence="2">The sequence shown here is derived from an EMBL/GenBank/DDBJ whole genome shotgun (WGS) entry which is preliminary data.</text>
</comment>
<feature type="compositionally biased region" description="Basic and acidic residues" evidence="1">
    <location>
        <begin position="61"/>
        <end position="71"/>
    </location>
</feature>
<name>A0A8S3BII7_9BILA</name>
<reference evidence="2" key="1">
    <citation type="submission" date="2021-02" db="EMBL/GenBank/DDBJ databases">
        <authorList>
            <person name="Nowell W R."/>
        </authorList>
    </citation>
    <scope>NUCLEOTIDE SEQUENCE</scope>
</reference>
<evidence type="ECO:0000256" key="1">
    <source>
        <dbReference type="SAM" id="MobiDB-lite"/>
    </source>
</evidence>
<dbReference type="EMBL" id="CAJOBI010153499">
    <property type="protein sequence ID" value="CAF4821191.1"/>
    <property type="molecule type" value="Genomic_DNA"/>
</dbReference>
<sequence>EHTEKHENFTDSNNKGTRRLINFPLIKTTGATDLDRAQAQFDNANDDHQAIQQLTRALHDHNKTTVNEYKRLPSQTKTDV</sequence>
<feature type="non-terminal residue" evidence="2">
    <location>
        <position position="80"/>
    </location>
</feature>
<feature type="non-terminal residue" evidence="2">
    <location>
        <position position="1"/>
    </location>
</feature>
<accession>A0A8S3BII7</accession>
<organism evidence="2 4">
    <name type="scientific">Rotaria magnacalcarata</name>
    <dbReference type="NCBI Taxonomy" id="392030"/>
    <lineage>
        <taxon>Eukaryota</taxon>
        <taxon>Metazoa</taxon>
        <taxon>Spiralia</taxon>
        <taxon>Gnathifera</taxon>
        <taxon>Rotifera</taxon>
        <taxon>Eurotatoria</taxon>
        <taxon>Bdelloidea</taxon>
        <taxon>Philodinida</taxon>
        <taxon>Philodinidae</taxon>
        <taxon>Rotaria</taxon>
    </lineage>
</organism>
<evidence type="ECO:0000313" key="3">
    <source>
        <dbReference type="EMBL" id="CAF4829006.1"/>
    </source>
</evidence>
<protein>
    <submittedName>
        <fullName evidence="2">Uncharacterized protein</fullName>
    </submittedName>
</protein>
<gene>
    <name evidence="2" type="ORF">SMN809_LOCUS48053</name>
    <name evidence="3" type="ORF">SMN809_LOCUS48392</name>
</gene>